<comment type="caution">
    <text evidence="1">The sequence shown here is derived from an EMBL/GenBank/DDBJ whole genome shotgun (WGS) entry which is preliminary data.</text>
</comment>
<organism evidence="1 2">
    <name type="scientific">Portunus trituberculatus</name>
    <name type="common">Swimming crab</name>
    <name type="synonym">Neptunus trituberculatus</name>
    <dbReference type="NCBI Taxonomy" id="210409"/>
    <lineage>
        <taxon>Eukaryota</taxon>
        <taxon>Metazoa</taxon>
        <taxon>Ecdysozoa</taxon>
        <taxon>Arthropoda</taxon>
        <taxon>Crustacea</taxon>
        <taxon>Multicrustacea</taxon>
        <taxon>Malacostraca</taxon>
        <taxon>Eumalacostraca</taxon>
        <taxon>Eucarida</taxon>
        <taxon>Decapoda</taxon>
        <taxon>Pleocyemata</taxon>
        <taxon>Brachyura</taxon>
        <taxon>Eubrachyura</taxon>
        <taxon>Portunoidea</taxon>
        <taxon>Portunidae</taxon>
        <taxon>Portuninae</taxon>
        <taxon>Portunus</taxon>
    </lineage>
</organism>
<proteinExistence type="predicted"/>
<name>A0A5B7ISE5_PORTR</name>
<gene>
    <name evidence="1" type="ORF">E2C01_079105</name>
</gene>
<keyword evidence="2" id="KW-1185">Reference proteome</keyword>
<reference evidence="1 2" key="1">
    <citation type="submission" date="2019-05" db="EMBL/GenBank/DDBJ databases">
        <title>Another draft genome of Portunus trituberculatus and its Hox gene families provides insights of decapod evolution.</title>
        <authorList>
            <person name="Jeong J.-H."/>
            <person name="Song I."/>
            <person name="Kim S."/>
            <person name="Choi T."/>
            <person name="Kim D."/>
            <person name="Ryu S."/>
            <person name="Kim W."/>
        </authorList>
    </citation>
    <scope>NUCLEOTIDE SEQUENCE [LARGE SCALE GENOMIC DNA]</scope>
    <source>
        <tissue evidence="1">Muscle</tissue>
    </source>
</reference>
<accession>A0A5B7ISE5</accession>
<dbReference type="EMBL" id="VSRR010065272">
    <property type="protein sequence ID" value="MPC84367.1"/>
    <property type="molecule type" value="Genomic_DNA"/>
</dbReference>
<protein>
    <submittedName>
        <fullName evidence="1">Uncharacterized protein</fullName>
    </submittedName>
</protein>
<sequence>MKEESEDVNCTKCDSWKTANNEHFILIIRVLRVTGIWCESPPLKAVGKTLWASNKIRREKKTDR</sequence>
<dbReference type="Proteomes" id="UP000324222">
    <property type="component" value="Unassembled WGS sequence"/>
</dbReference>
<dbReference type="AlphaFoldDB" id="A0A5B7ISE5"/>
<evidence type="ECO:0000313" key="2">
    <source>
        <dbReference type="Proteomes" id="UP000324222"/>
    </source>
</evidence>
<evidence type="ECO:0000313" key="1">
    <source>
        <dbReference type="EMBL" id="MPC84367.1"/>
    </source>
</evidence>